<evidence type="ECO:0000259" key="1">
    <source>
        <dbReference type="Pfam" id="PF00535"/>
    </source>
</evidence>
<name>A0A2Z4GFD2_9BACT</name>
<evidence type="ECO:0000313" key="2">
    <source>
        <dbReference type="EMBL" id="AWV99871.1"/>
    </source>
</evidence>
<dbReference type="Proteomes" id="UP000249873">
    <property type="component" value="Chromosome"/>
</dbReference>
<organism evidence="2 3">
    <name type="scientific">Arcticibacterium luteifluviistationis</name>
    <dbReference type="NCBI Taxonomy" id="1784714"/>
    <lineage>
        <taxon>Bacteria</taxon>
        <taxon>Pseudomonadati</taxon>
        <taxon>Bacteroidota</taxon>
        <taxon>Cytophagia</taxon>
        <taxon>Cytophagales</taxon>
        <taxon>Leadbetterellaceae</taxon>
        <taxon>Arcticibacterium</taxon>
    </lineage>
</organism>
<dbReference type="OrthoDB" id="199095at2"/>
<dbReference type="InterPro" id="IPR029044">
    <property type="entry name" value="Nucleotide-diphossugar_trans"/>
</dbReference>
<sequence>MVANPMVSVVMITYNHELFIEESLLSILNQETSFEYEVIVGNDHSTDKTDSIVQSIIETHPKGYRVNYYNNNPNLGVTTNSKKALDMVRGKYMALCEGDDFWIDNQKLQKQVDFLEQNDDFAICFHNTRVDYFDKKVPSYYVNENIEKDVFTLDDMIGEDEIWFTATASLMIRSAAYGKTPDWLLTSKSGDIPIIILAARRGKIKYLPDVMAVYRKNLASYSHTDSHEDKLFLWNRIFMYNKLNEETGFKFNDRFKRNIARYYFMLLNSKQYKNRYFKNFPIIFKYIQLTFPNIPNLKLVLRDHLIPPLVMDSIRKVKKAFGLIPSE</sequence>
<evidence type="ECO:0000313" key="3">
    <source>
        <dbReference type="Proteomes" id="UP000249873"/>
    </source>
</evidence>
<protein>
    <submittedName>
        <fullName evidence="2">Glycosyl transferase family 2</fullName>
    </submittedName>
</protein>
<dbReference type="KEGG" id="als:DJ013_17500"/>
<dbReference type="AlphaFoldDB" id="A0A2Z4GFD2"/>
<accession>A0A2Z4GFD2</accession>
<dbReference type="InterPro" id="IPR001173">
    <property type="entry name" value="Glyco_trans_2-like"/>
</dbReference>
<dbReference type="Pfam" id="PF00535">
    <property type="entry name" value="Glycos_transf_2"/>
    <property type="match status" value="1"/>
</dbReference>
<feature type="domain" description="Glycosyltransferase 2-like" evidence="1">
    <location>
        <begin position="8"/>
        <end position="174"/>
    </location>
</feature>
<dbReference type="RefSeq" id="WP_111373239.1">
    <property type="nucleotide sequence ID" value="NZ_CP029480.1"/>
</dbReference>
<keyword evidence="2" id="KW-0808">Transferase</keyword>
<gene>
    <name evidence="2" type="ORF">DJ013_17500</name>
</gene>
<reference evidence="2 3" key="1">
    <citation type="submission" date="2018-05" db="EMBL/GenBank/DDBJ databases">
        <title>Complete genome sequence of Arcticibacterium luteifluviistationis SM1504T, a cytophagaceae bacterium isolated from Arctic surface seawater.</title>
        <authorList>
            <person name="Li Y."/>
            <person name="Qin Q.-L."/>
        </authorList>
    </citation>
    <scope>NUCLEOTIDE SEQUENCE [LARGE SCALE GENOMIC DNA]</scope>
    <source>
        <strain evidence="2 3">SM1504</strain>
    </source>
</reference>
<dbReference type="PANTHER" id="PTHR22916">
    <property type="entry name" value="GLYCOSYLTRANSFERASE"/>
    <property type="match status" value="1"/>
</dbReference>
<proteinExistence type="predicted"/>
<dbReference type="Gene3D" id="3.90.550.10">
    <property type="entry name" value="Spore Coat Polysaccharide Biosynthesis Protein SpsA, Chain A"/>
    <property type="match status" value="1"/>
</dbReference>
<dbReference type="EMBL" id="CP029480">
    <property type="protein sequence ID" value="AWV99871.1"/>
    <property type="molecule type" value="Genomic_DNA"/>
</dbReference>
<dbReference type="SUPFAM" id="SSF53448">
    <property type="entry name" value="Nucleotide-diphospho-sugar transferases"/>
    <property type="match status" value="1"/>
</dbReference>
<dbReference type="PANTHER" id="PTHR22916:SF3">
    <property type="entry name" value="UDP-GLCNAC:BETAGAL BETA-1,3-N-ACETYLGLUCOSAMINYLTRANSFERASE-LIKE PROTEIN 1"/>
    <property type="match status" value="1"/>
</dbReference>
<dbReference type="GO" id="GO:0016758">
    <property type="term" value="F:hexosyltransferase activity"/>
    <property type="evidence" value="ECO:0007669"/>
    <property type="project" value="UniProtKB-ARBA"/>
</dbReference>
<keyword evidence="3" id="KW-1185">Reference proteome</keyword>